<dbReference type="EMBL" id="VFOM01000001">
    <property type="protein sequence ID" value="TQL48124.1"/>
    <property type="molecule type" value="Genomic_DNA"/>
</dbReference>
<sequence length="83" mass="9222">MRLVDWLNEHLMTALGPPPTGPYEDVAAEVRGDCPVCRHPMGEHFIDHSASNTVLTCPVPRGGQFDRIEDRPLNEVGMPKRTS</sequence>
<reference evidence="1 2" key="1">
    <citation type="submission" date="2019-06" db="EMBL/GenBank/DDBJ databases">
        <title>Sequencing the genomes of 1000 actinobacteria strains.</title>
        <authorList>
            <person name="Klenk H.-P."/>
        </authorList>
    </citation>
    <scope>NUCLEOTIDE SEQUENCE [LARGE SCALE GENOMIC DNA]</scope>
    <source>
        <strain evidence="1 2">DSM 26477</strain>
    </source>
</reference>
<evidence type="ECO:0000313" key="1">
    <source>
        <dbReference type="EMBL" id="TQL48124.1"/>
    </source>
</evidence>
<keyword evidence="2" id="KW-1185">Reference proteome</keyword>
<dbReference type="Proteomes" id="UP000317998">
    <property type="component" value="Unassembled WGS sequence"/>
</dbReference>
<organism evidence="1 2">
    <name type="scientific">Homoserinimonas aerilata</name>
    <dbReference type="NCBI Taxonomy" id="1162970"/>
    <lineage>
        <taxon>Bacteria</taxon>
        <taxon>Bacillati</taxon>
        <taxon>Actinomycetota</taxon>
        <taxon>Actinomycetes</taxon>
        <taxon>Micrococcales</taxon>
        <taxon>Microbacteriaceae</taxon>
        <taxon>Homoserinimonas</taxon>
    </lineage>
</organism>
<proteinExistence type="predicted"/>
<evidence type="ECO:0000313" key="2">
    <source>
        <dbReference type="Proteomes" id="UP000317998"/>
    </source>
</evidence>
<name>A0A542YJH8_9MICO</name>
<protein>
    <submittedName>
        <fullName evidence="1">Uncharacterized protein</fullName>
    </submittedName>
</protein>
<comment type="caution">
    <text evidence="1">The sequence shown here is derived from an EMBL/GenBank/DDBJ whole genome shotgun (WGS) entry which is preliminary data.</text>
</comment>
<gene>
    <name evidence="1" type="ORF">FB562_1206</name>
</gene>
<dbReference type="AlphaFoldDB" id="A0A542YJH8"/>
<accession>A0A542YJH8</accession>